<dbReference type="EMBL" id="KQ435762">
    <property type="protein sequence ID" value="KOX75488.1"/>
    <property type="molecule type" value="Genomic_DNA"/>
</dbReference>
<evidence type="ECO:0000256" key="5">
    <source>
        <dbReference type="SAM" id="Coils"/>
    </source>
</evidence>
<feature type="coiled-coil region" evidence="5">
    <location>
        <begin position="22"/>
        <end position="54"/>
    </location>
</feature>
<dbReference type="InterPro" id="IPR033290">
    <property type="entry name" value="CCDC39"/>
</dbReference>
<comment type="similarity">
    <text evidence="1">Belongs to the CCDC39 family.</text>
</comment>
<evidence type="ECO:0000313" key="7">
    <source>
        <dbReference type="Proteomes" id="UP000053105"/>
    </source>
</evidence>
<dbReference type="STRING" id="166423.A0A0N0BGZ7"/>
<proteinExistence type="inferred from homology"/>
<comment type="function">
    <text evidence="4">Required for assembly of dynein regulatory complex (DRC) and inner dynein arm (IDA) complexes, which are responsible for ciliary beat regulation, thereby playing a central role in motility in cilia and flagella. Probably acts together with CCDC40 to form a molecular ruler that determines the 96 nanometer (nm) repeat length and arrangements of components in cilia and flagella. Not required for outer dynein arm complexes assembly.</text>
</comment>
<dbReference type="Pfam" id="PF24161">
    <property type="entry name" value="CCDC39"/>
    <property type="match status" value="1"/>
</dbReference>
<feature type="coiled-coil region" evidence="5">
    <location>
        <begin position="132"/>
        <end position="264"/>
    </location>
</feature>
<reference evidence="6 7" key="1">
    <citation type="submission" date="2015-07" db="EMBL/GenBank/DDBJ databases">
        <title>The genome of Melipona quadrifasciata.</title>
        <authorList>
            <person name="Pan H."/>
            <person name="Kapheim K."/>
        </authorList>
    </citation>
    <scope>NUCLEOTIDE SEQUENCE [LARGE SCALE GENOMIC DNA]</scope>
    <source>
        <strain evidence="6">0111107301</strain>
        <tissue evidence="6">Whole body</tissue>
    </source>
</reference>
<sequence>MAMNNNIDTVLTELGWNDGFRIPVANEENKRLEEEELELKRKKLSIELQTYRDSIIKTSNEAREMEIIFSRTSALYNQALIEYRQIFNQWKESVIMLQQKNDDIKKIIQETEVLREISEDKKKVLQESEKFLMDQVENNKQVENSIKQLEKELTRMKEEQANLKEMINAYENQLVIQKNIVKELTQRVQQVRTDINHKKSQIQIKNAKIEKTDKQVEDLTVKLQDITNQKVDIEEKAKEFEEMIEEQEKKKSKMIKEINRLQMANLRVINQLDNMRKISNSLAHDNDELGYLQNKKQDLVLVMNAGEKRLKAAQNRYEEKQVEESMLRLKVSQMEKVVSNIGENVYDLERYRLELEAVCFS</sequence>
<name>A0A0N0BGZ7_9HYME</name>
<dbReference type="Proteomes" id="UP000053105">
    <property type="component" value="Unassembled WGS sequence"/>
</dbReference>
<dbReference type="GO" id="GO:0060285">
    <property type="term" value="P:cilium-dependent cell motility"/>
    <property type="evidence" value="ECO:0007669"/>
    <property type="project" value="TreeGrafter"/>
</dbReference>
<evidence type="ECO:0000256" key="3">
    <source>
        <dbReference type="ARBA" id="ARBA00023054"/>
    </source>
</evidence>
<dbReference type="GO" id="GO:0060287">
    <property type="term" value="P:epithelial cilium movement involved in determination of left/right asymmetry"/>
    <property type="evidence" value="ECO:0007669"/>
    <property type="project" value="TreeGrafter"/>
</dbReference>
<gene>
    <name evidence="6" type="ORF">WN51_12232</name>
</gene>
<evidence type="ECO:0000256" key="1">
    <source>
        <dbReference type="ARBA" id="ARBA00005805"/>
    </source>
</evidence>
<keyword evidence="3 5" id="KW-0175">Coiled coil</keyword>
<feature type="coiled-coil region" evidence="5">
    <location>
        <begin position="303"/>
        <end position="330"/>
    </location>
</feature>
<protein>
    <recommendedName>
        <fullName evidence="2">Coiled-coil domain-containing protein 39</fullName>
    </recommendedName>
</protein>
<keyword evidence="7" id="KW-1185">Reference proteome</keyword>
<accession>A0A0N0BGZ7</accession>
<dbReference type="GO" id="GO:0005930">
    <property type="term" value="C:axoneme"/>
    <property type="evidence" value="ECO:0007669"/>
    <property type="project" value="InterPro"/>
</dbReference>
<dbReference type="GO" id="GO:0005576">
    <property type="term" value="C:extracellular region"/>
    <property type="evidence" value="ECO:0007669"/>
    <property type="project" value="GOC"/>
</dbReference>
<dbReference type="PANTHER" id="PTHR18962:SF0">
    <property type="entry name" value="COILED-COIL DOMAIN-CONTAINING PROTEIN 39"/>
    <property type="match status" value="1"/>
</dbReference>
<evidence type="ECO:0000313" key="6">
    <source>
        <dbReference type="EMBL" id="KOX75488.1"/>
    </source>
</evidence>
<evidence type="ECO:0000256" key="2">
    <source>
        <dbReference type="ARBA" id="ARBA00016725"/>
    </source>
</evidence>
<dbReference type="GO" id="GO:0036159">
    <property type="term" value="P:inner dynein arm assembly"/>
    <property type="evidence" value="ECO:0007669"/>
    <property type="project" value="InterPro"/>
</dbReference>
<dbReference type="PANTHER" id="PTHR18962">
    <property type="entry name" value="COILED-COIL DOMAIN-CONTAINING PROTEIN 39"/>
    <property type="match status" value="1"/>
</dbReference>
<organism evidence="6 7">
    <name type="scientific">Melipona quadrifasciata</name>
    <dbReference type="NCBI Taxonomy" id="166423"/>
    <lineage>
        <taxon>Eukaryota</taxon>
        <taxon>Metazoa</taxon>
        <taxon>Ecdysozoa</taxon>
        <taxon>Arthropoda</taxon>
        <taxon>Hexapoda</taxon>
        <taxon>Insecta</taxon>
        <taxon>Pterygota</taxon>
        <taxon>Neoptera</taxon>
        <taxon>Endopterygota</taxon>
        <taxon>Hymenoptera</taxon>
        <taxon>Apocrita</taxon>
        <taxon>Aculeata</taxon>
        <taxon>Apoidea</taxon>
        <taxon>Anthophila</taxon>
        <taxon>Apidae</taxon>
        <taxon>Melipona</taxon>
    </lineage>
</organism>
<dbReference type="AlphaFoldDB" id="A0A0N0BGZ7"/>
<evidence type="ECO:0000256" key="4">
    <source>
        <dbReference type="ARBA" id="ARBA00045182"/>
    </source>
</evidence>
<dbReference type="OrthoDB" id="420518at2759"/>